<dbReference type="EMBL" id="BGZK01000099">
    <property type="protein sequence ID" value="GBP18610.1"/>
    <property type="molecule type" value="Genomic_DNA"/>
</dbReference>
<protein>
    <submittedName>
        <fullName evidence="2">Uncharacterized protein</fullName>
    </submittedName>
</protein>
<organism evidence="2 3">
    <name type="scientific">Eumeta variegata</name>
    <name type="common">Bagworm moth</name>
    <name type="synonym">Eumeta japonica</name>
    <dbReference type="NCBI Taxonomy" id="151549"/>
    <lineage>
        <taxon>Eukaryota</taxon>
        <taxon>Metazoa</taxon>
        <taxon>Ecdysozoa</taxon>
        <taxon>Arthropoda</taxon>
        <taxon>Hexapoda</taxon>
        <taxon>Insecta</taxon>
        <taxon>Pterygota</taxon>
        <taxon>Neoptera</taxon>
        <taxon>Endopterygota</taxon>
        <taxon>Lepidoptera</taxon>
        <taxon>Glossata</taxon>
        <taxon>Ditrysia</taxon>
        <taxon>Tineoidea</taxon>
        <taxon>Psychidae</taxon>
        <taxon>Oiketicinae</taxon>
        <taxon>Eumeta</taxon>
    </lineage>
</organism>
<keyword evidence="3" id="KW-1185">Reference proteome</keyword>
<sequence>MFGSGSEAGTGDPKAEKFHLASEMNAITSTIKFNFARRPETELVSSFEASRSVMNYTYIRTYVRARGAGLPMNIDNGHYATVLTARANDHASHPGDDRHPRTPTTPSHQCVTGLLKRNTFSSRRPP</sequence>
<feature type="compositionally biased region" description="Basic and acidic residues" evidence="1">
    <location>
        <begin position="89"/>
        <end position="100"/>
    </location>
</feature>
<proteinExistence type="predicted"/>
<dbReference type="AlphaFoldDB" id="A0A4C1TX88"/>
<feature type="region of interest" description="Disordered" evidence="1">
    <location>
        <begin position="89"/>
        <end position="126"/>
    </location>
</feature>
<comment type="caution">
    <text evidence="2">The sequence shown here is derived from an EMBL/GenBank/DDBJ whole genome shotgun (WGS) entry which is preliminary data.</text>
</comment>
<evidence type="ECO:0000313" key="2">
    <source>
        <dbReference type="EMBL" id="GBP18610.1"/>
    </source>
</evidence>
<name>A0A4C1TX88_EUMVA</name>
<evidence type="ECO:0000256" key="1">
    <source>
        <dbReference type="SAM" id="MobiDB-lite"/>
    </source>
</evidence>
<gene>
    <name evidence="2" type="ORF">EVAR_14380_1</name>
</gene>
<evidence type="ECO:0000313" key="3">
    <source>
        <dbReference type="Proteomes" id="UP000299102"/>
    </source>
</evidence>
<reference evidence="2 3" key="1">
    <citation type="journal article" date="2019" name="Commun. Biol.">
        <title>The bagworm genome reveals a unique fibroin gene that provides high tensile strength.</title>
        <authorList>
            <person name="Kono N."/>
            <person name="Nakamura H."/>
            <person name="Ohtoshi R."/>
            <person name="Tomita M."/>
            <person name="Numata K."/>
            <person name="Arakawa K."/>
        </authorList>
    </citation>
    <scope>NUCLEOTIDE SEQUENCE [LARGE SCALE GENOMIC DNA]</scope>
</reference>
<dbReference type="Proteomes" id="UP000299102">
    <property type="component" value="Unassembled WGS sequence"/>
</dbReference>
<accession>A0A4C1TX88</accession>